<evidence type="ECO:0000256" key="1">
    <source>
        <dbReference type="SAM" id="MobiDB-lite"/>
    </source>
</evidence>
<reference evidence="3" key="1">
    <citation type="journal article" date="1998" name="Infect. Immun.">
        <title>Cloning and expression of the Moraxella catarrhalis lactoferrin receptor genes.</title>
        <authorList>
            <person name="Du R.P."/>
            <person name="Wang Q."/>
            <person name="Yang Y.P."/>
            <person name="Schryvers A.B."/>
            <person name="Chong P."/>
            <person name="Klein M.H."/>
            <person name="Loosmore S.M."/>
        </authorList>
    </citation>
    <scope>NUCLEOTIDE SEQUENCE</scope>
    <source>
        <strain evidence="3">VH19</strain>
    </source>
</reference>
<feature type="region of interest" description="Disordered" evidence="1">
    <location>
        <begin position="421"/>
        <end position="440"/>
    </location>
</feature>
<sequence>MSTVKVPHIFYQKRTLSLAIASIFAAVVMTGCRSDDISVNAPNVTQLPQGTVSPIPNTGHDNTNNTNNQGNNTDNSTSTTDPNGDNNQLTQAQKTAAAAGFFVMGKIRDTSEKNDPDYTKDLQGSVHTAGQGLQYLGTKEPRPDGTGTGKNLRQPITADDITPLYFDKFPKISDLHLENSEHVFDAKKANNIKIYGYGALSSPAKNPTYMNYQQEQNIKNKKPGDDYQNIRFGYMELRELDLNKKGADTQSDKNRAIIFTTPTLFYHGENASTHLPKAGKFDYEGNWLYLTDVKKRPFLDKTDDKVGTYFNSTRKSNEGDLVSAAHIYLNSFKYKHTPATYSVDFDQNTLKGKLSYYDNPNKQTADGRYIRSQFDTDKKVNEADVYEIDAKINGNRFTGTAKSLIDDNTNTAPFVKELFSKKANPNNPDPNSDTLEGGFYGESGDELAGKFLSNDNATFVVFGGKRDKTTEPVATKTVYFSTGFEKPSTSFVGNEEIGSIIDGKKLNDEVNNQIEDETVPVSNKEYYEYNYGRPNKQFTKKINASVQKNPAYFGQHDKFYFNGNYYDLSAKEANKLGVSQDTSTNKSILAKYPDAKVSTDNKVTKIVLQQAKDKPYTAIHAKSYDHISFGEVLYNDNKGNPTRSYFVQGGQADVSTQLPSAGKFTYNGLWAGYLTQKKDKGYSKDEDTIKQKGLKDYILTKDFIPQDDDDDDDSLTASDDSQDDNTHGDDDLIASDDSQDDDTDGDDDSDDLGDGADDDAAGKVYHAGNIRPEFENKYLPINEPTHEKTFALDGKNKAKFDVNFDTNSLTGKLNDERGDIVFDIKNGKIDGTGFTAKADVPNYREEVGNNQGGGFLYNIKDIDVKGQFFGTNGEELAGRLHHDKGDGITDTAEKAGAVFGAVKDK</sequence>
<accession>O85088</accession>
<feature type="compositionally biased region" description="Acidic residues" evidence="1">
    <location>
        <begin position="731"/>
        <end position="759"/>
    </location>
</feature>
<protein>
    <submittedName>
        <fullName evidence="3">Lactoferrin binding protein B</fullName>
    </submittedName>
</protein>
<evidence type="ECO:0000259" key="2">
    <source>
        <dbReference type="Pfam" id="PF01298"/>
    </source>
</evidence>
<name>O85088_MORCA</name>
<dbReference type="Pfam" id="PF01298">
    <property type="entry name" value="TbpB_B_D"/>
    <property type="match status" value="2"/>
</dbReference>
<feature type="compositionally biased region" description="Polar residues" evidence="1">
    <location>
        <begin position="423"/>
        <end position="434"/>
    </location>
</feature>
<evidence type="ECO:0000313" key="3">
    <source>
        <dbReference type="EMBL" id="AAC31373.1"/>
    </source>
</evidence>
<feature type="domain" description="Transferrin-binding protein B C-lobe/N-lobe beta-barrel" evidence="2">
    <location>
        <begin position="788"/>
        <end position="903"/>
    </location>
</feature>
<feature type="region of interest" description="Disordered" evidence="1">
    <location>
        <begin position="42"/>
        <end position="88"/>
    </location>
</feature>
<dbReference type="InterPro" id="IPR011250">
    <property type="entry name" value="OMP/PagP_B-barrel"/>
</dbReference>
<feature type="compositionally biased region" description="Low complexity" evidence="1">
    <location>
        <begin position="57"/>
        <end position="88"/>
    </location>
</feature>
<organism evidence="3">
    <name type="scientific">Moraxella catarrhalis</name>
    <name type="common">Branhamella catarrhalis</name>
    <dbReference type="NCBI Taxonomy" id="480"/>
    <lineage>
        <taxon>Bacteria</taxon>
        <taxon>Pseudomonadati</taxon>
        <taxon>Pseudomonadota</taxon>
        <taxon>Gammaproteobacteria</taxon>
        <taxon>Moraxellales</taxon>
        <taxon>Moraxellaceae</taxon>
        <taxon>Moraxella</taxon>
    </lineage>
</organism>
<dbReference type="EMBL" id="AF043133">
    <property type="protein sequence ID" value="AAC31373.1"/>
    <property type="molecule type" value="Genomic_DNA"/>
</dbReference>
<feature type="compositionally biased region" description="Acidic residues" evidence="1">
    <location>
        <begin position="705"/>
        <end position="714"/>
    </location>
</feature>
<feature type="region of interest" description="Disordered" evidence="1">
    <location>
        <begin position="705"/>
        <end position="767"/>
    </location>
</feature>
<feature type="domain" description="Transferrin-binding protein B C-lobe/N-lobe beta-barrel" evidence="2">
    <location>
        <begin position="275"/>
        <end position="466"/>
    </location>
</feature>
<dbReference type="SUPFAM" id="SSF56925">
    <property type="entry name" value="OMPA-like"/>
    <property type="match status" value="2"/>
</dbReference>
<dbReference type="AlphaFoldDB" id="O85088"/>
<feature type="compositionally biased region" description="Basic and acidic residues" evidence="1">
    <location>
        <begin position="109"/>
        <end position="120"/>
    </location>
</feature>
<proteinExistence type="predicted"/>
<dbReference type="RefSeq" id="WP_003656364.1">
    <property type="nucleotide sequence ID" value="NZ_CP160099.1"/>
</dbReference>
<dbReference type="InterPro" id="IPR001677">
    <property type="entry name" value="TbpB_B_D"/>
</dbReference>
<dbReference type="Gene3D" id="2.40.160.90">
    <property type="match status" value="2"/>
</dbReference>
<feature type="compositionally biased region" description="Polar residues" evidence="1">
    <location>
        <begin position="42"/>
        <end position="56"/>
    </location>
</feature>
<feature type="region of interest" description="Disordered" evidence="1">
    <location>
        <begin position="109"/>
        <end position="154"/>
    </location>
</feature>
<dbReference type="PROSITE" id="PS51257">
    <property type="entry name" value="PROKAR_LIPOPROTEIN"/>
    <property type="match status" value="1"/>
</dbReference>
<gene>
    <name evidence="3" type="primary">lbpB</name>
</gene>